<gene>
    <name evidence="1" type="ORF">H634G_10731</name>
</gene>
<dbReference type="PANTHER" id="PTHR24148:SF73">
    <property type="entry name" value="HET DOMAIN PROTEIN (AFU_ORTHOLOGUE AFUA_8G01020)"/>
    <property type="match status" value="1"/>
</dbReference>
<dbReference type="EMBL" id="KE384766">
    <property type="protein sequence ID" value="KJK74000.1"/>
    <property type="molecule type" value="Genomic_DNA"/>
</dbReference>
<protein>
    <submittedName>
        <fullName evidence="1">Uncharacterized protein</fullName>
    </submittedName>
</protein>
<dbReference type="PANTHER" id="PTHR24148">
    <property type="entry name" value="ANKYRIN REPEAT DOMAIN-CONTAINING PROTEIN 39 HOMOLOG-RELATED"/>
    <property type="match status" value="1"/>
</dbReference>
<dbReference type="InterPro" id="IPR052895">
    <property type="entry name" value="HetReg/Transcr_Mod"/>
</dbReference>
<sequence length="179" mass="19775">MTLNSEATDPRDRIFALLGLLGSHEHSILKIQPRYGLNVRQIFASVAKAPLASTAKLDVLTARPARPRYLSQSEPYNENLLLPSWVPGWTQDTASFLFNSISATQFSSYNALQKFVSDQQSISPSQNDTGDARYTGFNADLGGDRQSCFKFTDNDEILHVRGTMVDKIVSIAGALFTWG</sequence>
<evidence type="ECO:0000313" key="2">
    <source>
        <dbReference type="Proteomes" id="UP000054544"/>
    </source>
</evidence>
<name>A0A0D9NN16_METAN</name>
<dbReference type="AlphaFoldDB" id="A0A0D9NN16"/>
<evidence type="ECO:0000313" key="1">
    <source>
        <dbReference type="EMBL" id="KJK74000.1"/>
    </source>
</evidence>
<accession>A0A0D9NN16</accession>
<keyword evidence="2" id="KW-1185">Reference proteome</keyword>
<organism evidence="1 2">
    <name type="scientific">Metarhizium anisopliae BRIP 53293</name>
    <dbReference type="NCBI Taxonomy" id="1291518"/>
    <lineage>
        <taxon>Eukaryota</taxon>
        <taxon>Fungi</taxon>
        <taxon>Dikarya</taxon>
        <taxon>Ascomycota</taxon>
        <taxon>Pezizomycotina</taxon>
        <taxon>Sordariomycetes</taxon>
        <taxon>Hypocreomycetidae</taxon>
        <taxon>Hypocreales</taxon>
        <taxon>Clavicipitaceae</taxon>
        <taxon>Metarhizium</taxon>
    </lineage>
</organism>
<dbReference type="Proteomes" id="UP000054544">
    <property type="component" value="Unassembled WGS sequence"/>
</dbReference>
<proteinExistence type="predicted"/>
<reference evidence="2" key="1">
    <citation type="journal article" date="2014" name="BMC Genomics">
        <title>The genome sequence of the biocontrol fungus Metarhizium anisopliae and comparative genomics of Metarhizium species.</title>
        <authorList>
            <person name="Pattemore J.A."/>
            <person name="Hane J.K."/>
            <person name="Williams A.H."/>
            <person name="Wilson B.A."/>
            <person name="Stodart B.J."/>
            <person name="Ash G.J."/>
        </authorList>
    </citation>
    <scope>NUCLEOTIDE SEQUENCE [LARGE SCALE GENOMIC DNA]</scope>
    <source>
        <strain evidence="2">BRIP 53293</strain>
    </source>
</reference>